<gene>
    <name evidence="1" type="ORF">A2372_00965</name>
</gene>
<reference evidence="1 2" key="1">
    <citation type="journal article" date="2016" name="Nat. Commun.">
        <title>Thousands of microbial genomes shed light on interconnected biogeochemical processes in an aquifer system.</title>
        <authorList>
            <person name="Anantharaman K."/>
            <person name="Brown C.T."/>
            <person name="Hug L.A."/>
            <person name="Sharon I."/>
            <person name="Castelle C.J."/>
            <person name="Probst A.J."/>
            <person name="Thomas B.C."/>
            <person name="Singh A."/>
            <person name="Wilkins M.J."/>
            <person name="Karaoz U."/>
            <person name="Brodie E.L."/>
            <person name="Williams K.H."/>
            <person name="Hubbard S.S."/>
            <person name="Banfield J.F."/>
        </authorList>
    </citation>
    <scope>NUCLEOTIDE SEQUENCE [LARGE SCALE GENOMIC DNA]</scope>
</reference>
<dbReference type="AlphaFoldDB" id="A0A1F8DXI4"/>
<organism evidence="1 2">
    <name type="scientific">Candidatus Wolfebacteria bacterium RIFOXYB1_FULL_54_12</name>
    <dbReference type="NCBI Taxonomy" id="1802559"/>
    <lineage>
        <taxon>Bacteria</taxon>
        <taxon>Candidatus Wolfeibacteriota</taxon>
    </lineage>
</organism>
<comment type="caution">
    <text evidence="1">The sequence shown here is derived from an EMBL/GenBank/DDBJ whole genome shotgun (WGS) entry which is preliminary data.</text>
</comment>
<protein>
    <submittedName>
        <fullName evidence="1">Uncharacterized protein</fullName>
    </submittedName>
</protein>
<evidence type="ECO:0000313" key="1">
    <source>
        <dbReference type="EMBL" id="OGM92748.1"/>
    </source>
</evidence>
<dbReference type="Proteomes" id="UP000176422">
    <property type="component" value="Unassembled WGS sequence"/>
</dbReference>
<evidence type="ECO:0000313" key="2">
    <source>
        <dbReference type="Proteomes" id="UP000176422"/>
    </source>
</evidence>
<dbReference type="EMBL" id="MGIT01000003">
    <property type="protein sequence ID" value="OGM92748.1"/>
    <property type="molecule type" value="Genomic_DNA"/>
</dbReference>
<name>A0A1F8DXI4_9BACT</name>
<sequence>MAHGFGSATIRCISKLMLVIFFSFSHADSFSGLFQLFGLLSCAPRVVGVDPRLRGDDRGEDGDDTNSLNLPSLMSICSQPPLGKKACASSMRFFTQANVVQFMVGIVRMNKEIRKMKNGGEGKFLITNF</sequence>
<proteinExistence type="predicted"/>
<accession>A0A1F8DXI4</accession>